<dbReference type="Pfam" id="PF00528">
    <property type="entry name" value="BPD_transp_1"/>
    <property type="match status" value="1"/>
</dbReference>
<proteinExistence type="inferred from homology"/>
<feature type="domain" description="ABC transmembrane type-1" evidence="8">
    <location>
        <begin position="64"/>
        <end position="242"/>
    </location>
</feature>
<keyword evidence="5 7" id="KW-1133">Transmembrane helix</keyword>
<dbReference type="InterPro" id="IPR000515">
    <property type="entry name" value="MetI-like"/>
</dbReference>
<sequence>MAEEDRRRRDAVTAAGWSALGVAVAIGGWALTAAAFAIPEIVLPSPAAVVTAFLRLPGYLLEQAAITLTETVLGFALSVICGLAIGLLIAAWRVAELMFAPLLVAFNAVPKVALAPLLVVWMGFGQQPKVVMALLVCFFPVVLSVASGLTSTPPELVELARSLDTPRGQTFVRIRLPAALPQIFVGLKVAMPLASVGAVIGEFSAGDAGLGFVIVQAGGSADTALAFAAIALLGVMSLALFYALVLAERLLLPWVRETSAAR</sequence>
<keyword evidence="3" id="KW-1003">Cell membrane</keyword>
<evidence type="ECO:0000313" key="10">
    <source>
        <dbReference type="Proteomes" id="UP001500064"/>
    </source>
</evidence>
<feature type="transmembrane region" description="Helical" evidence="7">
    <location>
        <begin position="224"/>
        <end position="247"/>
    </location>
</feature>
<keyword evidence="2 7" id="KW-0813">Transport</keyword>
<dbReference type="RefSeq" id="WP_346101806.1">
    <property type="nucleotide sequence ID" value="NZ_BAAAMU010000005.1"/>
</dbReference>
<feature type="transmembrane region" description="Helical" evidence="7">
    <location>
        <begin position="41"/>
        <end position="60"/>
    </location>
</feature>
<dbReference type="PROSITE" id="PS50928">
    <property type="entry name" value="ABC_TM1"/>
    <property type="match status" value="1"/>
</dbReference>
<dbReference type="PANTHER" id="PTHR30151">
    <property type="entry name" value="ALKANE SULFONATE ABC TRANSPORTER-RELATED, MEMBRANE SUBUNIT"/>
    <property type="match status" value="1"/>
</dbReference>
<comment type="caution">
    <text evidence="9">The sequence shown here is derived from an EMBL/GenBank/DDBJ whole genome shotgun (WGS) entry which is preliminary data.</text>
</comment>
<evidence type="ECO:0000256" key="6">
    <source>
        <dbReference type="ARBA" id="ARBA00023136"/>
    </source>
</evidence>
<comment type="subcellular location">
    <subcellularLocation>
        <location evidence="1 7">Cell membrane</location>
        <topology evidence="1 7">Multi-pass membrane protein</topology>
    </subcellularLocation>
</comment>
<reference evidence="9 10" key="1">
    <citation type="journal article" date="2019" name="Int. J. Syst. Evol. Microbiol.">
        <title>The Global Catalogue of Microorganisms (GCM) 10K type strain sequencing project: providing services to taxonomists for standard genome sequencing and annotation.</title>
        <authorList>
            <consortium name="The Broad Institute Genomics Platform"/>
            <consortium name="The Broad Institute Genome Sequencing Center for Infectious Disease"/>
            <person name="Wu L."/>
            <person name="Ma J."/>
        </authorList>
    </citation>
    <scope>NUCLEOTIDE SEQUENCE [LARGE SCALE GENOMIC DNA]</scope>
    <source>
        <strain evidence="9 10">JCM 13929</strain>
    </source>
</reference>
<evidence type="ECO:0000256" key="1">
    <source>
        <dbReference type="ARBA" id="ARBA00004651"/>
    </source>
</evidence>
<comment type="similarity">
    <text evidence="7">Belongs to the binding-protein-dependent transport system permease family.</text>
</comment>
<organism evidence="9 10">
    <name type="scientific">Nonomuraea maheshkhaliensis</name>
    <dbReference type="NCBI Taxonomy" id="419590"/>
    <lineage>
        <taxon>Bacteria</taxon>
        <taxon>Bacillati</taxon>
        <taxon>Actinomycetota</taxon>
        <taxon>Actinomycetes</taxon>
        <taxon>Streptosporangiales</taxon>
        <taxon>Streptosporangiaceae</taxon>
        <taxon>Nonomuraea</taxon>
    </lineage>
</organism>
<name>A0ABN2ESE1_9ACTN</name>
<dbReference type="Proteomes" id="UP001500064">
    <property type="component" value="Unassembled WGS sequence"/>
</dbReference>
<evidence type="ECO:0000259" key="8">
    <source>
        <dbReference type="PROSITE" id="PS50928"/>
    </source>
</evidence>
<evidence type="ECO:0000256" key="5">
    <source>
        <dbReference type="ARBA" id="ARBA00022989"/>
    </source>
</evidence>
<dbReference type="Gene3D" id="1.10.3720.10">
    <property type="entry name" value="MetI-like"/>
    <property type="match status" value="1"/>
</dbReference>
<accession>A0ABN2ESE1</accession>
<evidence type="ECO:0000256" key="4">
    <source>
        <dbReference type="ARBA" id="ARBA00022692"/>
    </source>
</evidence>
<evidence type="ECO:0000256" key="2">
    <source>
        <dbReference type="ARBA" id="ARBA00022448"/>
    </source>
</evidence>
<dbReference type="EMBL" id="BAAAMU010000005">
    <property type="protein sequence ID" value="GAA1616241.1"/>
    <property type="molecule type" value="Genomic_DNA"/>
</dbReference>
<keyword evidence="6 7" id="KW-0472">Membrane</keyword>
<feature type="transmembrane region" description="Helical" evidence="7">
    <location>
        <begin position="72"/>
        <end position="92"/>
    </location>
</feature>
<feature type="transmembrane region" description="Helical" evidence="7">
    <location>
        <begin position="130"/>
        <end position="149"/>
    </location>
</feature>
<evidence type="ECO:0000313" key="9">
    <source>
        <dbReference type="EMBL" id="GAA1616241.1"/>
    </source>
</evidence>
<keyword evidence="4 7" id="KW-0812">Transmembrane</keyword>
<dbReference type="SUPFAM" id="SSF161098">
    <property type="entry name" value="MetI-like"/>
    <property type="match status" value="1"/>
</dbReference>
<feature type="transmembrane region" description="Helical" evidence="7">
    <location>
        <begin position="98"/>
        <end position="123"/>
    </location>
</feature>
<keyword evidence="10" id="KW-1185">Reference proteome</keyword>
<dbReference type="CDD" id="cd06261">
    <property type="entry name" value="TM_PBP2"/>
    <property type="match status" value="1"/>
</dbReference>
<feature type="transmembrane region" description="Helical" evidence="7">
    <location>
        <begin position="12"/>
        <end position="35"/>
    </location>
</feature>
<dbReference type="PANTHER" id="PTHR30151:SF20">
    <property type="entry name" value="ABC TRANSPORTER PERMEASE PROTEIN HI_0355-RELATED"/>
    <property type="match status" value="1"/>
</dbReference>
<evidence type="ECO:0000256" key="3">
    <source>
        <dbReference type="ARBA" id="ARBA00022475"/>
    </source>
</evidence>
<dbReference type="PROSITE" id="PS51318">
    <property type="entry name" value="TAT"/>
    <property type="match status" value="1"/>
</dbReference>
<dbReference type="InterPro" id="IPR035906">
    <property type="entry name" value="MetI-like_sf"/>
</dbReference>
<gene>
    <name evidence="9" type="ORF">GCM10009733_010680</name>
</gene>
<protein>
    <submittedName>
        <fullName evidence="9">ABC transporter permease</fullName>
    </submittedName>
</protein>
<evidence type="ECO:0000256" key="7">
    <source>
        <dbReference type="RuleBase" id="RU363032"/>
    </source>
</evidence>
<dbReference type="InterPro" id="IPR006311">
    <property type="entry name" value="TAT_signal"/>
</dbReference>